<protein>
    <submittedName>
        <fullName evidence="2">Calmodulin-binding transcription activator 1-like</fullName>
    </submittedName>
</protein>
<dbReference type="AlphaFoldDB" id="A0A392QDN3"/>
<organism evidence="2 3">
    <name type="scientific">Trifolium medium</name>
    <dbReference type="NCBI Taxonomy" id="97028"/>
    <lineage>
        <taxon>Eukaryota</taxon>
        <taxon>Viridiplantae</taxon>
        <taxon>Streptophyta</taxon>
        <taxon>Embryophyta</taxon>
        <taxon>Tracheophyta</taxon>
        <taxon>Spermatophyta</taxon>
        <taxon>Magnoliopsida</taxon>
        <taxon>eudicotyledons</taxon>
        <taxon>Gunneridae</taxon>
        <taxon>Pentapetalae</taxon>
        <taxon>rosids</taxon>
        <taxon>fabids</taxon>
        <taxon>Fabales</taxon>
        <taxon>Fabaceae</taxon>
        <taxon>Papilionoideae</taxon>
        <taxon>50 kb inversion clade</taxon>
        <taxon>NPAAA clade</taxon>
        <taxon>Hologalegina</taxon>
        <taxon>IRL clade</taxon>
        <taxon>Trifolieae</taxon>
        <taxon>Trifolium</taxon>
    </lineage>
</organism>
<feature type="region of interest" description="Disordered" evidence="1">
    <location>
        <begin position="15"/>
        <end position="35"/>
    </location>
</feature>
<dbReference type="EMBL" id="LXQA010125857">
    <property type="protein sequence ID" value="MCI21616.1"/>
    <property type="molecule type" value="Genomic_DNA"/>
</dbReference>
<accession>A0A392QDN3</accession>
<evidence type="ECO:0000313" key="2">
    <source>
        <dbReference type="EMBL" id="MCI21616.1"/>
    </source>
</evidence>
<feature type="non-terminal residue" evidence="2">
    <location>
        <position position="1"/>
    </location>
</feature>
<dbReference type="Proteomes" id="UP000265520">
    <property type="component" value="Unassembled WGS sequence"/>
</dbReference>
<dbReference type="PANTHER" id="PTHR23335:SF30">
    <property type="entry name" value="CALMODULIN-BINDING TRANSCRIPTION ACTIVATOR 3"/>
    <property type="match status" value="1"/>
</dbReference>
<dbReference type="GO" id="GO:0005634">
    <property type="term" value="C:nucleus"/>
    <property type="evidence" value="ECO:0007669"/>
    <property type="project" value="TreeGrafter"/>
</dbReference>
<keyword evidence="3" id="KW-1185">Reference proteome</keyword>
<dbReference type="GO" id="GO:0003690">
    <property type="term" value="F:double-stranded DNA binding"/>
    <property type="evidence" value="ECO:0007669"/>
    <property type="project" value="TreeGrafter"/>
</dbReference>
<name>A0A392QDN3_9FABA</name>
<sequence length="170" mass="18198">ERTVASLISLGAAPGALTDPCPQHPSGRTPADLASANGHKGIAGYLAESFLSAQLESIDLKRGAGESFGTKVVQRVQEQNTAQLNNEGISHELSLKDSLAAVCNATQAAARIHQVFRVQSFQRKQQKEYVDEKFGISDEQALSLIAVNAKSHKSGQRDEPVHVAATRIQN</sequence>
<dbReference type="GO" id="GO:0003712">
    <property type="term" value="F:transcription coregulator activity"/>
    <property type="evidence" value="ECO:0007669"/>
    <property type="project" value="TreeGrafter"/>
</dbReference>
<evidence type="ECO:0000313" key="3">
    <source>
        <dbReference type="Proteomes" id="UP000265520"/>
    </source>
</evidence>
<evidence type="ECO:0000256" key="1">
    <source>
        <dbReference type="SAM" id="MobiDB-lite"/>
    </source>
</evidence>
<dbReference type="GO" id="GO:0006357">
    <property type="term" value="P:regulation of transcription by RNA polymerase II"/>
    <property type="evidence" value="ECO:0007669"/>
    <property type="project" value="TreeGrafter"/>
</dbReference>
<proteinExistence type="predicted"/>
<dbReference type="PANTHER" id="PTHR23335">
    <property type="entry name" value="CALMODULIN-BINDING TRANSCRIPTION ACTIVATOR CAMTA"/>
    <property type="match status" value="1"/>
</dbReference>
<feature type="non-terminal residue" evidence="2">
    <location>
        <position position="170"/>
    </location>
</feature>
<reference evidence="2 3" key="1">
    <citation type="journal article" date="2018" name="Front. Plant Sci.">
        <title>Red Clover (Trifolium pratense) and Zigzag Clover (T. medium) - A Picture of Genomic Similarities and Differences.</title>
        <authorList>
            <person name="Dluhosova J."/>
            <person name="Istvanek J."/>
            <person name="Nedelnik J."/>
            <person name="Repkova J."/>
        </authorList>
    </citation>
    <scope>NUCLEOTIDE SEQUENCE [LARGE SCALE GENOMIC DNA]</scope>
    <source>
        <strain evidence="3">cv. 10/8</strain>
        <tissue evidence="2">Leaf</tissue>
    </source>
</reference>
<comment type="caution">
    <text evidence="2">The sequence shown here is derived from an EMBL/GenBank/DDBJ whole genome shotgun (WGS) entry which is preliminary data.</text>
</comment>